<dbReference type="EMBL" id="BMJW01000001">
    <property type="protein sequence ID" value="GGG94656.1"/>
    <property type="molecule type" value="Genomic_DNA"/>
</dbReference>
<organism evidence="1 2">
    <name type="scientific">Polaribacter pacificus</name>
    <dbReference type="NCBI Taxonomy" id="1775173"/>
    <lineage>
        <taxon>Bacteria</taxon>
        <taxon>Pseudomonadati</taxon>
        <taxon>Bacteroidota</taxon>
        <taxon>Flavobacteriia</taxon>
        <taxon>Flavobacteriales</taxon>
        <taxon>Flavobacteriaceae</taxon>
    </lineage>
</organism>
<reference evidence="1" key="2">
    <citation type="submission" date="2020-09" db="EMBL/GenBank/DDBJ databases">
        <authorList>
            <person name="Sun Q."/>
            <person name="Zhou Y."/>
        </authorList>
    </citation>
    <scope>NUCLEOTIDE SEQUENCE</scope>
    <source>
        <strain evidence="1">CGMCC 1.15763</strain>
    </source>
</reference>
<reference evidence="1" key="1">
    <citation type="journal article" date="2014" name="Int. J. Syst. Evol. Microbiol.">
        <title>Complete genome sequence of Corynebacterium casei LMG S-19264T (=DSM 44701T), isolated from a smear-ripened cheese.</title>
        <authorList>
            <consortium name="US DOE Joint Genome Institute (JGI-PGF)"/>
            <person name="Walter F."/>
            <person name="Albersmeier A."/>
            <person name="Kalinowski J."/>
            <person name="Ruckert C."/>
        </authorList>
    </citation>
    <scope>NUCLEOTIDE SEQUENCE</scope>
    <source>
        <strain evidence="1">CGMCC 1.15763</strain>
    </source>
</reference>
<protein>
    <submittedName>
        <fullName evidence="1">Uncharacterized protein</fullName>
    </submittedName>
</protein>
<dbReference type="AlphaFoldDB" id="A0A917HYL3"/>
<keyword evidence="2" id="KW-1185">Reference proteome</keyword>
<evidence type="ECO:0000313" key="1">
    <source>
        <dbReference type="EMBL" id="GGG94656.1"/>
    </source>
</evidence>
<gene>
    <name evidence="1" type="ORF">GCM10011416_10070</name>
</gene>
<name>A0A917HYL3_9FLAO</name>
<evidence type="ECO:0000313" key="2">
    <source>
        <dbReference type="Proteomes" id="UP000633278"/>
    </source>
</evidence>
<comment type="caution">
    <text evidence="1">The sequence shown here is derived from an EMBL/GenBank/DDBJ whole genome shotgun (WGS) entry which is preliminary data.</text>
</comment>
<proteinExistence type="predicted"/>
<dbReference type="RefSeq" id="WP_188598177.1">
    <property type="nucleotide sequence ID" value="NZ_BMJW01000001.1"/>
</dbReference>
<sequence>MKKLVLLLVLCFCACKENSQQNKEVHKPAALSVVQKHTLSVVVDKQVRKEVEDWGAYLNLEQKIKEFSSISANEALNNALELADLVKKLKSNTKPKPLETLSFKTRINVLENETLRLKDMTYIAAALTAKEVNDQVDKVMDAFTATNSKINAVFIKLSIDKELEPSN</sequence>
<dbReference type="Proteomes" id="UP000633278">
    <property type="component" value="Unassembled WGS sequence"/>
</dbReference>
<accession>A0A917HYL3</accession>